<feature type="domain" description="Ice-binding protein C-terminal" evidence="2">
    <location>
        <begin position="250"/>
        <end position="271"/>
    </location>
</feature>
<keyword evidence="1" id="KW-0732">Signal</keyword>
<evidence type="ECO:0000313" key="3">
    <source>
        <dbReference type="EMBL" id="EXI82994.1"/>
    </source>
</evidence>
<feature type="chain" id="PRO_5001463438" evidence="1">
    <location>
        <begin position="30"/>
        <end position="274"/>
    </location>
</feature>
<evidence type="ECO:0000259" key="2">
    <source>
        <dbReference type="Pfam" id="PF07589"/>
    </source>
</evidence>
<sequence length="274" mass="29735" precursor="true">MFDKQTHIRKGRSLLIAAMAMLSSATASATVLVNIPTGTAWQQAINAGNITASQAGDPLTQAAMAFYGSQFPSPPPPPPFQVVAARLTPDVDGVSDMTGPPPTTVDNTLVMSWDLPTNNDLAIAWWDYRFDPTGNGTVDMRSGSSMIHFSVYPPPGVWDLSLELIDVNGNSRGWFRSGPANVWDTFWISPNGREQGPFDFYWSDQFFDITQVLAVRFNESGMFSAPFPINPTTGSTDGGWNAWNSLFIKVPEPATLALLGLSLLALGASTRCRR</sequence>
<evidence type="ECO:0000313" key="4">
    <source>
        <dbReference type="Proteomes" id="UP000021816"/>
    </source>
</evidence>
<reference evidence="3 4" key="1">
    <citation type="submission" date="2014-02" db="EMBL/GenBank/DDBJ databases">
        <title>Expanding our view of genomic diversity in Candidatus Accumulibacter clades.</title>
        <authorList>
            <person name="Skennerton C.T."/>
            <person name="Barr J.J."/>
            <person name="Slater F.R."/>
            <person name="Bond P.L."/>
            <person name="Tyson G.W."/>
        </authorList>
    </citation>
    <scope>NUCLEOTIDE SEQUENCE [LARGE SCALE GENOMIC DNA]</scope>
    <source>
        <strain evidence="4">BA-92</strain>
    </source>
</reference>
<dbReference type="AlphaFoldDB" id="A0A011QVX4"/>
<feature type="signal peptide" evidence="1">
    <location>
        <begin position="1"/>
        <end position="29"/>
    </location>
</feature>
<dbReference type="Pfam" id="PF07589">
    <property type="entry name" value="PEP-CTERM"/>
    <property type="match status" value="1"/>
</dbReference>
<gene>
    <name evidence="3" type="ORF">AW10_00229</name>
</gene>
<proteinExistence type="predicted"/>
<dbReference type="Proteomes" id="UP000021816">
    <property type="component" value="Unassembled WGS sequence"/>
</dbReference>
<dbReference type="NCBIfam" id="TIGR02595">
    <property type="entry name" value="PEP_CTERM"/>
    <property type="match status" value="1"/>
</dbReference>
<protein>
    <submittedName>
        <fullName evidence="3">PEP-CTERM motif protein</fullName>
    </submittedName>
</protein>
<evidence type="ECO:0000256" key="1">
    <source>
        <dbReference type="SAM" id="SignalP"/>
    </source>
</evidence>
<accession>A0A011QVX4</accession>
<organism evidence="3 4">
    <name type="scientific">Candidatus Accumulibacter appositus</name>
    <dbReference type="NCBI Taxonomy" id="1454003"/>
    <lineage>
        <taxon>Bacteria</taxon>
        <taxon>Pseudomonadati</taxon>
        <taxon>Pseudomonadota</taxon>
        <taxon>Betaproteobacteria</taxon>
        <taxon>Candidatus Accumulibacter</taxon>
    </lineage>
</organism>
<dbReference type="InterPro" id="IPR013424">
    <property type="entry name" value="Ice-binding_C"/>
</dbReference>
<dbReference type="PATRIC" id="fig|1454003.3.peg.233"/>
<dbReference type="EMBL" id="JEMX01000007">
    <property type="protein sequence ID" value="EXI82994.1"/>
    <property type="molecule type" value="Genomic_DNA"/>
</dbReference>
<comment type="caution">
    <text evidence="3">The sequence shown here is derived from an EMBL/GenBank/DDBJ whole genome shotgun (WGS) entry which is preliminary data.</text>
</comment>
<name>A0A011QVX4_9PROT</name>